<comment type="caution">
    <text evidence="3">The sequence shown here is derived from an EMBL/GenBank/DDBJ whole genome shotgun (WGS) entry which is preliminary data.</text>
</comment>
<organism evidence="3">
    <name type="scientific">Tanacetum cinerariifolium</name>
    <name type="common">Dalmatian daisy</name>
    <name type="synonym">Chrysanthemum cinerariifolium</name>
    <dbReference type="NCBI Taxonomy" id="118510"/>
    <lineage>
        <taxon>Eukaryota</taxon>
        <taxon>Viridiplantae</taxon>
        <taxon>Streptophyta</taxon>
        <taxon>Embryophyta</taxon>
        <taxon>Tracheophyta</taxon>
        <taxon>Spermatophyta</taxon>
        <taxon>Magnoliopsida</taxon>
        <taxon>eudicotyledons</taxon>
        <taxon>Gunneridae</taxon>
        <taxon>Pentapetalae</taxon>
        <taxon>asterids</taxon>
        <taxon>campanulids</taxon>
        <taxon>Asterales</taxon>
        <taxon>Asteraceae</taxon>
        <taxon>Asteroideae</taxon>
        <taxon>Anthemideae</taxon>
        <taxon>Anthemidinae</taxon>
        <taxon>Tanacetum</taxon>
    </lineage>
</organism>
<feature type="compositionally biased region" description="Polar residues" evidence="2">
    <location>
        <begin position="871"/>
        <end position="899"/>
    </location>
</feature>
<sequence>EDYTSAITPDEPVLSTEEPDNSLSMGDEHLDTIPATESDEFIKSGGIKASNDNPILFYDPIISGTPPNLTPSGESDFFLEVDAFLAVKDEFTSSQFPKSYLDPEGDMLLFGAFLNDDHSSDFKTNDDQSSSDEDVLEKIILKPLCEEEIIHMESLRTHDSSLLISSKIDSLLEEFAGELTLLKSIPPGIDETDCDFEEDIRLIEKLLYDNSSPRPPEEFVSANSDAKFKSFSPSPILFMDSDSLMEEIDLFCTLDYPMPLSIEDKDYDSKRDSLIPKDLPSNNTLSFAKKESFHFDIPPFSHPPTKPPDVKRVEKSPVSNGINSNPIRCYNCQGEGYYASNYIVKPRKRDVAYLQQHLQITQKEEAGIQCAQEKFEFITAADAYEETERVKANCILENNLQQASHLVLSLAKLPSMTHTDQLSKLKMALCYQNPFYLKQAQQKQQSLYNGKVLLEKHDPPAVYDSEETLELTQESRLKMKQLNKEIKPTNYTKINHLSGVFVSQTAKSREELYFSNTSKTVNVSKLFSIPNEEFSNDTTPSVARKILNEVKRTIATLSCCQTKNDFGYTQLVVFCSPRSHKIVKDEIFLLVNQVAAIVPNFEIQFLNEAAKFVRDLKSLAKEADESLSKHKALELEIESLLRAVVSQDIMLVTAYNDMQQKIEWLQAQLGDLKGKSKDTPCVSDTLNPLPQKLKNENVELEFQVRNYEKENAYLKTAYENLFDSINMTRTQTKTIIDYLQTKLHDTIYENAKLRAQLFDKVSEQKDTTRGTSANTKFAKQSIMEKPPSSRPKLYAITPLPKSTAFPKVGETNALSNQVTSNSIPSFQESNVVKNDNVLSPRIFRMNPFKASRVDNFMPNKHVKASVRIKPTTVSQPHVITKNDVNSETNGFSSKDVSSTRTKRPQPKNNPKNDKVPYKSKSSWISNNLEKIKENHKNLQSSSNQKHMSSECNNIKLSIRNAKSESWKVYSVICSMNYSNGENQVVSKSTAVTTADASDKRQQQQDSTSSTSTLATTITADGNSDL</sequence>
<accession>A0A6L2NG76</accession>
<feature type="compositionally biased region" description="Low complexity" evidence="2">
    <location>
        <begin position="1003"/>
        <end position="1018"/>
    </location>
</feature>
<evidence type="ECO:0000313" key="3">
    <source>
        <dbReference type="EMBL" id="GEU85213.1"/>
    </source>
</evidence>
<dbReference type="EMBL" id="BKCJ010009061">
    <property type="protein sequence ID" value="GEU85213.1"/>
    <property type="molecule type" value="Genomic_DNA"/>
</dbReference>
<feature type="region of interest" description="Disordered" evidence="2">
    <location>
        <begin position="1"/>
        <end position="34"/>
    </location>
</feature>
<protein>
    <submittedName>
        <fullName evidence="3">Uncharacterized protein</fullName>
    </submittedName>
</protein>
<reference evidence="3" key="1">
    <citation type="journal article" date="2019" name="Sci. Rep.">
        <title>Draft genome of Tanacetum cinerariifolium, the natural source of mosquito coil.</title>
        <authorList>
            <person name="Yamashiro T."/>
            <person name="Shiraishi A."/>
            <person name="Satake H."/>
            <person name="Nakayama K."/>
        </authorList>
    </citation>
    <scope>NUCLEOTIDE SEQUENCE</scope>
</reference>
<keyword evidence="1" id="KW-0175">Coiled coil</keyword>
<feature type="non-terminal residue" evidence="3">
    <location>
        <position position="1"/>
    </location>
</feature>
<proteinExistence type="predicted"/>
<evidence type="ECO:0000256" key="2">
    <source>
        <dbReference type="SAM" id="MobiDB-lite"/>
    </source>
</evidence>
<gene>
    <name evidence="3" type="ORF">Tci_057191</name>
</gene>
<evidence type="ECO:0000256" key="1">
    <source>
        <dbReference type="SAM" id="Coils"/>
    </source>
</evidence>
<name>A0A6L2NG76_TANCI</name>
<feature type="coiled-coil region" evidence="1">
    <location>
        <begin position="616"/>
        <end position="675"/>
    </location>
</feature>
<feature type="region of interest" description="Disordered" evidence="2">
    <location>
        <begin position="867"/>
        <end position="921"/>
    </location>
</feature>
<dbReference type="AlphaFoldDB" id="A0A6L2NG76"/>
<feature type="region of interest" description="Disordered" evidence="2">
    <location>
        <begin position="994"/>
        <end position="1025"/>
    </location>
</feature>